<gene>
    <name evidence="1" type="ORF">CCHLO57077_00016502</name>
</gene>
<evidence type="ECO:0000313" key="2">
    <source>
        <dbReference type="Proteomes" id="UP001160390"/>
    </source>
</evidence>
<reference evidence="1" key="1">
    <citation type="submission" date="2023-01" db="EMBL/GenBank/DDBJ databases">
        <authorList>
            <person name="Piombo E."/>
        </authorList>
    </citation>
    <scope>NUCLEOTIDE SEQUENCE</scope>
</reference>
<name>A0AA35Q380_9HYPO</name>
<keyword evidence="2" id="KW-1185">Reference proteome</keyword>
<dbReference type="AlphaFoldDB" id="A0AA35Q380"/>
<organism evidence="1 2">
    <name type="scientific">Clonostachys chloroleuca</name>
    <dbReference type="NCBI Taxonomy" id="1926264"/>
    <lineage>
        <taxon>Eukaryota</taxon>
        <taxon>Fungi</taxon>
        <taxon>Dikarya</taxon>
        <taxon>Ascomycota</taxon>
        <taxon>Pezizomycotina</taxon>
        <taxon>Sordariomycetes</taxon>
        <taxon>Hypocreomycetidae</taxon>
        <taxon>Hypocreales</taxon>
        <taxon>Bionectriaceae</taxon>
        <taxon>Clonostachys</taxon>
    </lineage>
</organism>
<proteinExistence type="predicted"/>
<evidence type="ECO:0000313" key="1">
    <source>
        <dbReference type="EMBL" id="CAI6088619.1"/>
    </source>
</evidence>
<accession>A0AA35Q380</accession>
<sequence>MPRAKQGSRKSLGGGAVVIQAAKHEVLHFQDHAGQSYLVRPTFPQATKAVPKLGIQLYLLGSRTETAVQEMAKRFLGCEAIHGWRGMHWPRVDAYSSFDTIKNYIEHHRREKAFRKSAIKEMKRSEVTGLSEEDAAAKLRTKIRGREPLPHFVPNWCPLEAIWNEIEFKHRYRSWIIVIPEDHLSWEDVTEKGLLSVRFDLDGTPAMNTFGWDGQYNGSCELPGDNVT</sequence>
<comment type="caution">
    <text evidence="1">The sequence shown here is derived from an EMBL/GenBank/DDBJ whole genome shotgun (WGS) entry which is preliminary data.</text>
</comment>
<dbReference type="EMBL" id="CABFNP030000852">
    <property type="protein sequence ID" value="CAI6088619.1"/>
    <property type="molecule type" value="Genomic_DNA"/>
</dbReference>
<dbReference type="Proteomes" id="UP001160390">
    <property type="component" value="Unassembled WGS sequence"/>
</dbReference>
<protein>
    <submittedName>
        <fullName evidence="1">Uncharacterized protein</fullName>
    </submittedName>
</protein>